<proteinExistence type="predicted"/>
<reference evidence="4" key="1">
    <citation type="submission" date="2016-10" db="EMBL/GenBank/DDBJ databases">
        <authorList>
            <person name="Varghese N."/>
            <person name="Submissions S."/>
        </authorList>
    </citation>
    <scope>NUCLEOTIDE SEQUENCE [LARGE SCALE GENOMIC DNA]</scope>
    <source>
        <strain evidence="4">UNC178MFTsu3.1</strain>
    </source>
</reference>
<dbReference type="InterPro" id="IPR019734">
    <property type="entry name" value="TPR_rpt"/>
</dbReference>
<dbReference type="InterPro" id="IPR018392">
    <property type="entry name" value="LysM"/>
</dbReference>
<dbReference type="Proteomes" id="UP000199477">
    <property type="component" value="Unassembled WGS sequence"/>
</dbReference>
<dbReference type="SMART" id="SM00028">
    <property type="entry name" value="TPR"/>
    <property type="match status" value="2"/>
</dbReference>
<feature type="region of interest" description="Disordered" evidence="1">
    <location>
        <begin position="191"/>
        <end position="210"/>
    </location>
</feature>
<dbReference type="Pfam" id="PF01476">
    <property type="entry name" value="LysM"/>
    <property type="match status" value="1"/>
</dbReference>
<keyword evidence="4" id="KW-1185">Reference proteome</keyword>
<dbReference type="InterPro" id="IPR036779">
    <property type="entry name" value="LysM_dom_sf"/>
</dbReference>
<dbReference type="AlphaFoldDB" id="A0A1I2JRY9"/>
<dbReference type="InterPro" id="IPR011990">
    <property type="entry name" value="TPR-like_helical_dom_sf"/>
</dbReference>
<evidence type="ECO:0000256" key="1">
    <source>
        <dbReference type="SAM" id="MobiDB-lite"/>
    </source>
</evidence>
<protein>
    <submittedName>
        <fullName evidence="3">Tetratricopeptide repeat-containing protein</fullName>
    </submittedName>
</protein>
<name>A0A1I2JRY9_9GAMM</name>
<dbReference type="SUPFAM" id="SSF48452">
    <property type="entry name" value="TPR-like"/>
    <property type="match status" value="1"/>
</dbReference>
<dbReference type="RefSeq" id="WP_231504177.1">
    <property type="nucleotide sequence ID" value="NZ_FONH01000030.1"/>
</dbReference>
<dbReference type="Gene3D" id="3.10.350.10">
    <property type="entry name" value="LysM domain"/>
    <property type="match status" value="1"/>
</dbReference>
<accession>A0A1I2JRY9</accession>
<dbReference type="Gene3D" id="1.25.40.10">
    <property type="entry name" value="Tetratricopeptide repeat domain"/>
    <property type="match status" value="1"/>
</dbReference>
<dbReference type="SMART" id="SM00257">
    <property type="entry name" value="LysM"/>
    <property type="match status" value="1"/>
</dbReference>
<dbReference type="PROSITE" id="PS51782">
    <property type="entry name" value="LYSM"/>
    <property type="match status" value="1"/>
</dbReference>
<dbReference type="EMBL" id="FONH01000030">
    <property type="protein sequence ID" value="SFF57344.1"/>
    <property type="molecule type" value="Genomic_DNA"/>
</dbReference>
<feature type="region of interest" description="Disordered" evidence="1">
    <location>
        <begin position="40"/>
        <end position="62"/>
    </location>
</feature>
<sequence length="311" mass="33873">MVSLYSRRWESGWRHIALGLSLLALAGCARVSVIRSEVNKALNGPPTPKSAPADSGEVRDGDLMPPATVVNTYLQYGRYADGERRLRQYLARYPGDRAAQGLLRQLTADPREALGAASRNYVVQQGDSYSTLASRYLGDASRFLILARYNGSNDPSALHVGDTVRLPTAPSRAPAADTLVVRATADDLLATAPAPAPASPPAATANAGPVDAPRLQAESTALLRQGRKSDALAKLDQALKLDPHLKPAGDQQLREQLLSTYHERAVLLYRDQKLDQAIALWDHVLDIDPAYERAVIYRARAVELKQRLKQL</sequence>
<evidence type="ECO:0000313" key="4">
    <source>
        <dbReference type="Proteomes" id="UP000199477"/>
    </source>
</evidence>
<gene>
    <name evidence="3" type="ORF">SAMN02799615_04213</name>
</gene>
<evidence type="ECO:0000313" key="3">
    <source>
        <dbReference type="EMBL" id="SFF57344.1"/>
    </source>
</evidence>
<dbReference type="PROSITE" id="PS51257">
    <property type="entry name" value="PROKAR_LIPOPROTEIN"/>
    <property type="match status" value="1"/>
</dbReference>
<feature type="domain" description="LysM" evidence="2">
    <location>
        <begin position="119"/>
        <end position="166"/>
    </location>
</feature>
<organism evidence="3 4">
    <name type="scientific">Dyella marensis</name>
    <dbReference type="NCBI Taxonomy" id="500610"/>
    <lineage>
        <taxon>Bacteria</taxon>
        <taxon>Pseudomonadati</taxon>
        <taxon>Pseudomonadota</taxon>
        <taxon>Gammaproteobacteria</taxon>
        <taxon>Lysobacterales</taxon>
        <taxon>Rhodanobacteraceae</taxon>
        <taxon>Dyella</taxon>
    </lineage>
</organism>
<evidence type="ECO:0000259" key="2">
    <source>
        <dbReference type="PROSITE" id="PS51782"/>
    </source>
</evidence>
<dbReference type="CDD" id="cd00118">
    <property type="entry name" value="LysM"/>
    <property type="match status" value="1"/>
</dbReference>
<dbReference type="STRING" id="500610.SAMN02799615_04213"/>